<feature type="non-terminal residue" evidence="1">
    <location>
        <position position="1"/>
    </location>
</feature>
<comment type="caution">
    <text evidence="1">The sequence shown here is derived from an EMBL/GenBank/DDBJ whole genome shotgun (WGS) entry which is preliminary data.</text>
</comment>
<name>A0A5J4Q997_9ZZZZ</name>
<organism evidence="1">
    <name type="scientific">termite gut metagenome</name>
    <dbReference type="NCBI Taxonomy" id="433724"/>
    <lineage>
        <taxon>unclassified sequences</taxon>
        <taxon>metagenomes</taxon>
        <taxon>organismal metagenomes</taxon>
    </lineage>
</organism>
<dbReference type="EMBL" id="SNRY01004264">
    <property type="protein sequence ID" value="KAA6318227.1"/>
    <property type="molecule type" value="Genomic_DNA"/>
</dbReference>
<reference evidence="1" key="1">
    <citation type="submission" date="2019-03" db="EMBL/GenBank/DDBJ databases">
        <title>Single cell metagenomics reveals metabolic interactions within the superorganism composed of flagellate Streblomastix strix and complex community of Bacteroidetes bacteria on its surface.</title>
        <authorList>
            <person name="Treitli S.C."/>
            <person name="Kolisko M."/>
            <person name="Husnik F."/>
            <person name="Keeling P."/>
            <person name="Hampl V."/>
        </authorList>
    </citation>
    <scope>NUCLEOTIDE SEQUENCE</scope>
    <source>
        <strain evidence="1">STM</strain>
    </source>
</reference>
<proteinExistence type="predicted"/>
<sequence>DFWKGDARYLRLQEVTLNYNIKTRALQKIGISSLDLQLVGSNLYVWDKVKLFDPEQANKNGNAYPIPAVYTLQLYVNL</sequence>
<dbReference type="AlphaFoldDB" id="A0A5J4Q997"/>
<evidence type="ECO:0008006" key="2">
    <source>
        <dbReference type="Google" id="ProtNLM"/>
    </source>
</evidence>
<protein>
    <recommendedName>
        <fullName evidence="2">TonB-dependent receptor SusC</fullName>
    </recommendedName>
</protein>
<evidence type="ECO:0000313" key="1">
    <source>
        <dbReference type="EMBL" id="KAA6318227.1"/>
    </source>
</evidence>
<gene>
    <name evidence="1" type="ORF">EZS27_031740</name>
</gene>
<accession>A0A5J4Q997</accession>